<dbReference type="EMBL" id="WSEM01000008">
    <property type="protein sequence ID" value="MVQ34909.1"/>
    <property type="molecule type" value="Genomic_DNA"/>
</dbReference>
<dbReference type="PANTHER" id="PTHR34220">
    <property type="entry name" value="SENSOR HISTIDINE KINASE YPDA"/>
    <property type="match status" value="1"/>
</dbReference>
<dbReference type="PANTHER" id="PTHR34220:SF11">
    <property type="entry name" value="SENSOR PROTEIN KINASE HPTS"/>
    <property type="match status" value="1"/>
</dbReference>
<evidence type="ECO:0000256" key="2">
    <source>
        <dbReference type="ARBA" id="ARBA00004651"/>
    </source>
</evidence>
<dbReference type="RefSeq" id="WP_157318946.1">
    <property type="nucleotide sequence ID" value="NZ_WSEM01000008.1"/>
</dbReference>
<evidence type="ECO:0000256" key="12">
    <source>
        <dbReference type="ARBA" id="ARBA00023012"/>
    </source>
</evidence>
<evidence type="ECO:0000256" key="10">
    <source>
        <dbReference type="ARBA" id="ARBA00022840"/>
    </source>
</evidence>
<dbReference type="Gene3D" id="6.10.340.10">
    <property type="match status" value="1"/>
</dbReference>
<dbReference type="PROSITE" id="PS50109">
    <property type="entry name" value="HIS_KIN"/>
    <property type="match status" value="1"/>
</dbReference>
<sequence length="598" mass="67719">MASNPFRLHKSIFAKFTLSFISVGLIPLLILSYISLQTFSGFMERYATNNYEQMLLFASRNVDDMFVKYNNISKLMYSYGVGGLYGQLGQAIAAQSKEKDIRLTMTINDFLQTVLYTERNLQSVFFVLPDGTFQSLSKNNVALDYQYQYPRVEWQEQMKLNRNGLGFFSTHKQDYFLGASDQVMTFGRNLTDVLGSSKVEGEIVGSFYMDVGLGVFNEIFKQMVLNNRDTVYVVDKQGIILYSNQTELIGSVFHANASDDFLHLQQETAENNIKIVGEFYKKELFLKVEQLIKTITIVIGLCMVSLIVVAVWFSNRFSNPIRSITREMAKVESGNFDTKVTVKTEDELGLLSHGFNKMVGRLKEYIDVVYVAQIKQKQAELNALKSQIRPHYLYNTLEVIRMNAVAEDANEVGDMILSLSHQLKYVLDYGEESVAIRAEKANVEQYFQLMVIRYGEHKLGLDFRFDADLMDYAIPKLSLQPIVENAIYHGIMPKPGKGTIRISIEKLPDNLLSVTVDDDGVGMNEDELELVRQKLAKGSSLDTGSSIGLINVHERIVALYGQGFGVEINSSQHIGTTVRLVIPLTKEVSVRVERHSSR</sequence>
<evidence type="ECO:0000313" key="18">
    <source>
        <dbReference type="Proteomes" id="UP000467637"/>
    </source>
</evidence>
<dbReference type="InterPro" id="IPR050640">
    <property type="entry name" value="Bact_2-comp_sensor_kinase"/>
</dbReference>
<keyword evidence="18" id="KW-1185">Reference proteome</keyword>
<dbReference type="CDD" id="cd06225">
    <property type="entry name" value="HAMP"/>
    <property type="match status" value="1"/>
</dbReference>
<evidence type="ECO:0000313" key="17">
    <source>
        <dbReference type="EMBL" id="MVQ34909.1"/>
    </source>
</evidence>
<reference evidence="17 18" key="1">
    <citation type="submission" date="2019-12" db="EMBL/GenBank/DDBJ databases">
        <authorList>
            <person name="Huq M.A."/>
        </authorList>
    </citation>
    <scope>NUCLEOTIDE SEQUENCE [LARGE SCALE GENOMIC DNA]</scope>
    <source>
        <strain evidence="17 18">MAH-34</strain>
    </source>
</reference>
<dbReference type="Pfam" id="PF02518">
    <property type="entry name" value="HATPase_c"/>
    <property type="match status" value="1"/>
</dbReference>
<evidence type="ECO:0000256" key="8">
    <source>
        <dbReference type="ARBA" id="ARBA00022741"/>
    </source>
</evidence>
<evidence type="ECO:0000256" key="6">
    <source>
        <dbReference type="ARBA" id="ARBA00022679"/>
    </source>
</evidence>
<dbReference type="InterPro" id="IPR010559">
    <property type="entry name" value="Sig_transdc_His_kin_internal"/>
</dbReference>
<keyword evidence="6" id="KW-0808">Transferase</keyword>
<dbReference type="InterPro" id="IPR005467">
    <property type="entry name" value="His_kinase_dom"/>
</dbReference>
<dbReference type="SUPFAM" id="SSF158472">
    <property type="entry name" value="HAMP domain-like"/>
    <property type="match status" value="1"/>
</dbReference>
<name>A0ABW9U492_9BACL</name>
<evidence type="ECO:0000259" key="15">
    <source>
        <dbReference type="PROSITE" id="PS50109"/>
    </source>
</evidence>
<accession>A0ABW9U492</accession>
<evidence type="ECO:0000259" key="16">
    <source>
        <dbReference type="PROSITE" id="PS50885"/>
    </source>
</evidence>
<keyword evidence="10" id="KW-0067">ATP-binding</keyword>
<keyword evidence="8" id="KW-0547">Nucleotide-binding</keyword>
<keyword evidence="9" id="KW-0418">Kinase</keyword>
<dbReference type="InterPro" id="IPR003660">
    <property type="entry name" value="HAMP_dom"/>
</dbReference>
<evidence type="ECO:0000256" key="14">
    <source>
        <dbReference type="SAM" id="Phobius"/>
    </source>
</evidence>
<feature type="domain" description="HAMP" evidence="16">
    <location>
        <begin position="315"/>
        <end position="367"/>
    </location>
</feature>
<evidence type="ECO:0000256" key="9">
    <source>
        <dbReference type="ARBA" id="ARBA00022777"/>
    </source>
</evidence>
<keyword evidence="5" id="KW-0597">Phosphoprotein</keyword>
<dbReference type="SMART" id="SM00304">
    <property type="entry name" value="HAMP"/>
    <property type="match status" value="1"/>
</dbReference>
<keyword evidence="4" id="KW-1003">Cell membrane</keyword>
<dbReference type="SUPFAM" id="SSF55874">
    <property type="entry name" value="ATPase domain of HSP90 chaperone/DNA topoisomerase II/histidine kinase"/>
    <property type="match status" value="1"/>
</dbReference>
<evidence type="ECO:0000256" key="13">
    <source>
        <dbReference type="ARBA" id="ARBA00023136"/>
    </source>
</evidence>
<keyword evidence="11 14" id="KW-1133">Transmembrane helix</keyword>
<dbReference type="PROSITE" id="PS50885">
    <property type="entry name" value="HAMP"/>
    <property type="match status" value="1"/>
</dbReference>
<evidence type="ECO:0000256" key="3">
    <source>
        <dbReference type="ARBA" id="ARBA00012438"/>
    </source>
</evidence>
<dbReference type="Proteomes" id="UP000467637">
    <property type="component" value="Unassembled WGS sequence"/>
</dbReference>
<dbReference type="EC" id="2.7.13.3" evidence="3"/>
<feature type="transmembrane region" description="Helical" evidence="14">
    <location>
        <begin position="12"/>
        <end position="36"/>
    </location>
</feature>
<evidence type="ECO:0000256" key="1">
    <source>
        <dbReference type="ARBA" id="ARBA00000085"/>
    </source>
</evidence>
<evidence type="ECO:0000256" key="4">
    <source>
        <dbReference type="ARBA" id="ARBA00022475"/>
    </source>
</evidence>
<dbReference type="SMART" id="SM00387">
    <property type="entry name" value="HATPase_c"/>
    <property type="match status" value="1"/>
</dbReference>
<comment type="subcellular location">
    <subcellularLocation>
        <location evidence="2">Cell membrane</location>
        <topology evidence="2">Multi-pass membrane protein</topology>
    </subcellularLocation>
</comment>
<organism evidence="17 18">
    <name type="scientific">Paenibacillus anseongense</name>
    <dbReference type="NCBI Taxonomy" id="2682845"/>
    <lineage>
        <taxon>Bacteria</taxon>
        <taxon>Bacillati</taxon>
        <taxon>Bacillota</taxon>
        <taxon>Bacilli</taxon>
        <taxon>Bacillales</taxon>
        <taxon>Paenibacillaceae</taxon>
        <taxon>Paenibacillus</taxon>
    </lineage>
</organism>
<evidence type="ECO:0000256" key="11">
    <source>
        <dbReference type="ARBA" id="ARBA00022989"/>
    </source>
</evidence>
<feature type="domain" description="Histidine kinase" evidence="15">
    <location>
        <begin position="388"/>
        <end position="586"/>
    </location>
</feature>
<feature type="transmembrane region" description="Helical" evidence="14">
    <location>
        <begin position="291"/>
        <end position="313"/>
    </location>
</feature>
<dbReference type="InterPro" id="IPR003594">
    <property type="entry name" value="HATPase_dom"/>
</dbReference>
<keyword evidence="7 14" id="KW-0812">Transmembrane</keyword>
<gene>
    <name evidence="17" type="ORF">GON05_09590</name>
</gene>
<keyword evidence="12" id="KW-0902">Two-component regulatory system</keyword>
<protein>
    <recommendedName>
        <fullName evidence="3">histidine kinase</fullName>
        <ecNumber evidence="3">2.7.13.3</ecNumber>
    </recommendedName>
</protein>
<evidence type="ECO:0000256" key="5">
    <source>
        <dbReference type="ARBA" id="ARBA00022553"/>
    </source>
</evidence>
<comment type="caution">
    <text evidence="17">The sequence shown here is derived from an EMBL/GenBank/DDBJ whole genome shotgun (WGS) entry which is preliminary data.</text>
</comment>
<comment type="catalytic activity">
    <reaction evidence="1">
        <text>ATP + protein L-histidine = ADP + protein N-phospho-L-histidine.</text>
        <dbReference type="EC" id="2.7.13.3"/>
    </reaction>
</comment>
<dbReference type="Pfam" id="PF06580">
    <property type="entry name" value="His_kinase"/>
    <property type="match status" value="1"/>
</dbReference>
<dbReference type="InterPro" id="IPR036890">
    <property type="entry name" value="HATPase_C_sf"/>
</dbReference>
<evidence type="ECO:0000256" key="7">
    <source>
        <dbReference type="ARBA" id="ARBA00022692"/>
    </source>
</evidence>
<proteinExistence type="predicted"/>
<dbReference type="Pfam" id="PF00672">
    <property type="entry name" value="HAMP"/>
    <property type="match status" value="1"/>
</dbReference>
<keyword evidence="13 14" id="KW-0472">Membrane</keyword>
<dbReference type="Gene3D" id="3.30.565.10">
    <property type="entry name" value="Histidine kinase-like ATPase, C-terminal domain"/>
    <property type="match status" value="1"/>
</dbReference>